<evidence type="ECO:0000259" key="8">
    <source>
        <dbReference type="PROSITE" id="PS50944"/>
    </source>
</evidence>
<dbReference type="GO" id="GO:0046983">
    <property type="term" value="F:protein dimerization activity"/>
    <property type="evidence" value="ECO:0007669"/>
    <property type="project" value="InterPro"/>
</dbReference>
<accession>A0A1W1VTH3</accession>
<dbReference type="PANTHER" id="PTHR33238:SF7">
    <property type="entry name" value="IRON-DEPENDENT TRANSCRIPTIONAL REGULATOR"/>
    <property type="match status" value="1"/>
</dbReference>
<evidence type="ECO:0000256" key="7">
    <source>
        <dbReference type="ARBA" id="ARBA00023163"/>
    </source>
</evidence>
<dbReference type="GO" id="GO:0005737">
    <property type="term" value="C:cytoplasm"/>
    <property type="evidence" value="ECO:0007669"/>
    <property type="project" value="UniProtKB-SubCell"/>
</dbReference>
<evidence type="ECO:0000256" key="4">
    <source>
        <dbReference type="ARBA" id="ARBA00023004"/>
    </source>
</evidence>
<dbReference type="Pfam" id="PF04023">
    <property type="entry name" value="FeoA"/>
    <property type="match status" value="1"/>
</dbReference>
<dbReference type="InterPro" id="IPR008988">
    <property type="entry name" value="Transcriptional_repressor_C"/>
</dbReference>
<evidence type="ECO:0000256" key="6">
    <source>
        <dbReference type="ARBA" id="ARBA00023125"/>
    </source>
</evidence>
<dbReference type="AlphaFoldDB" id="A0A1W1VTH3"/>
<evidence type="ECO:0000256" key="5">
    <source>
        <dbReference type="ARBA" id="ARBA00023015"/>
    </source>
</evidence>
<dbReference type="Proteomes" id="UP000192731">
    <property type="component" value="Unassembled WGS sequence"/>
</dbReference>
<dbReference type="PANTHER" id="PTHR33238">
    <property type="entry name" value="IRON (METAL) DEPENDENT REPRESSOR, DTXR FAMILY"/>
    <property type="match status" value="1"/>
</dbReference>
<keyword evidence="4" id="KW-0408">Iron</keyword>
<feature type="domain" description="HTH dtxR-type" evidence="8">
    <location>
        <begin position="5"/>
        <end position="66"/>
    </location>
</feature>
<dbReference type="GO" id="GO:0003677">
    <property type="term" value="F:DNA binding"/>
    <property type="evidence" value="ECO:0007669"/>
    <property type="project" value="UniProtKB-KW"/>
</dbReference>
<dbReference type="SMART" id="SM00529">
    <property type="entry name" value="HTH_DTXR"/>
    <property type="match status" value="1"/>
</dbReference>
<dbReference type="Gene3D" id="2.30.30.90">
    <property type="match status" value="1"/>
</dbReference>
<sequence length="216" mass="23929">MSAALTHSVQDYLEVILQLSADNNSVRVTDIAKRLEIAKASVTQAINNMHALGLVHTEKYGPVSLTEKGRREAKKVKYKHIILKNFLVNVLKVEENIADNDACLMEHAISTESIVALLDFLKEKGFLDTEFDCKEVKVLLTTSCLSDLKPGGKGKIVKVEAQGSLRRRILEMGITTGDLILVKRIAPMGDPMEICIKDYNLSLRKNEANAILVEVV</sequence>
<dbReference type="InterPro" id="IPR022689">
    <property type="entry name" value="Iron_dep_repressor"/>
</dbReference>
<dbReference type="GO" id="GO:0003700">
    <property type="term" value="F:DNA-binding transcription factor activity"/>
    <property type="evidence" value="ECO:0007669"/>
    <property type="project" value="InterPro"/>
</dbReference>
<dbReference type="RefSeq" id="WP_084054435.1">
    <property type="nucleotide sequence ID" value="NZ_FWWT01000024.1"/>
</dbReference>
<dbReference type="PROSITE" id="PS50944">
    <property type="entry name" value="HTH_DTXR"/>
    <property type="match status" value="1"/>
</dbReference>
<keyword evidence="7" id="KW-0804">Transcription</keyword>
<dbReference type="SUPFAM" id="SSF50037">
    <property type="entry name" value="C-terminal domain of transcriptional repressors"/>
    <property type="match status" value="1"/>
</dbReference>
<comment type="subcellular location">
    <subcellularLocation>
        <location evidence="1">Cytoplasm</location>
    </subcellularLocation>
</comment>
<gene>
    <name evidence="9" type="ORF">SAMN00017405_2323</name>
</gene>
<evidence type="ECO:0000313" key="10">
    <source>
        <dbReference type="Proteomes" id="UP000192731"/>
    </source>
</evidence>
<keyword evidence="10" id="KW-1185">Reference proteome</keyword>
<evidence type="ECO:0000256" key="3">
    <source>
        <dbReference type="ARBA" id="ARBA00011738"/>
    </source>
</evidence>
<keyword evidence="5" id="KW-0805">Transcription regulation</keyword>
<keyword evidence="6" id="KW-0238">DNA-binding</keyword>
<evidence type="ECO:0000256" key="2">
    <source>
        <dbReference type="ARBA" id="ARBA00007871"/>
    </source>
</evidence>
<dbReference type="EMBL" id="FWWT01000024">
    <property type="protein sequence ID" value="SMB96573.1"/>
    <property type="molecule type" value="Genomic_DNA"/>
</dbReference>
<reference evidence="9 10" key="1">
    <citation type="submission" date="2017-04" db="EMBL/GenBank/DDBJ databases">
        <authorList>
            <person name="Afonso C.L."/>
            <person name="Miller P.J."/>
            <person name="Scott M.A."/>
            <person name="Spackman E."/>
            <person name="Goraichik I."/>
            <person name="Dimitrov K.M."/>
            <person name="Suarez D.L."/>
            <person name="Swayne D.E."/>
        </authorList>
    </citation>
    <scope>NUCLEOTIDE SEQUENCE [LARGE SCALE GENOMIC DNA]</scope>
    <source>
        <strain evidence="9 10">DSM 11270</strain>
    </source>
</reference>
<evidence type="ECO:0000256" key="1">
    <source>
        <dbReference type="ARBA" id="ARBA00004496"/>
    </source>
</evidence>
<dbReference type="STRING" id="656914.SAMN00017405_2323"/>
<dbReference type="InterPro" id="IPR036388">
    <property type="entry name" value="WH-like_DNA-bd_sf"/>
</dbReference>
<dbReference type="Gene3D" id="1.10.10.10">
    <property type="entry name" value="Winged helix-like DNA-binding domain superfamily/Winged helix DNA-binding domain"/>
    <property type="match status" value="1"/>
</dbReference>
<dbReference type="InterPro" id="IPR022687">
    <property type="entry name" value="HTH_DTXR"/>
</dbReference>
<dbReference type="Pfam" id="PF01325">
    <property type="entry name" value="Fe_dep_repress"/>
    <property type="match status" value="1"/>
</dbReference>
<comment type="similarity">
    <text evidence="2">Belongs to the DtxR/MntR family.</text>
</comment>
<evidence type="ECO:0000313" key="9">
    <source>
        <dbReference type="EMBL" id="SMB96573.1"/>
    </source>
</evidence>
<dbReference type="InterPro" id="IPR036390">
    <property type="entry name" value="WH_DNA-bd_sf"/>
</dbReference>
<dbReference type="SUPFAM" id="SSF46785">
    <property type="entry name" value="Winged helix' DNA-binding domain"/>
    <property type="match status" value="1"/>
</dbReference>
<comment type="subunit">
    <text evidence="3">Homodimer.</text>
</comment>
<dbReference type="InterPro" id="IPR001367">
    <property type="entry name" value="Fe_dep_repressor"/>
</dbReference>
<dbReference type="OrthoDB" id="9791355at2"/>
<dbReference type="InterPro" id="IPR007167">
    <property type="entry name" value="Fe-transptr_FeoA-like"/>
</dbReference>
<name>A0A1W1VTH3_DESTI</name>
<dbReference type="SMART" id="SM00899">
    <property type="entry name" value="FeoA"/>
    <property type="match status" value="1"/>
</dbReference>
<proteinExistence type="inferred from homology"/>
<protein>
    <submittedName>
        <fullName evidence="9">Iron (Metal) dependent repressor, DtxR family</fullName>
    </submittedName>
</protein>
<dbReference type="Pfam" id="PF02742">
    <property type="entry name" value="Fe_dep_repr_C"/>
    <property type="match status" value="1"/>
</dbReference>
<dbReference type="InterPro" id="IPR038157">
    <property type="entry name" value="FeoA_core_dom"/>
</dbReference>
<organism evidence="9 10">
    <name type="scientific">Desulfonispora thiosulfatigenes DSM 11270</name>
    <dbReference type="NCBI Taxonomy" id="656914"/>
    <lineage>
        <taxon>Bacteria</taxon>
        <taxon>Bacillati</taxon>
        <taxon>Bacillota</taxon>
        <taxon>Clostridia</taxon>
        <taxon>Eubacteriales</taxon>
        <taxon>Peptococcaceae</taxon>
        <taxon>Desulfonispora</taxon>
    </lineage>
</organism>
<dbReference type="Gene3D" id="1.10.60.10">
    <property type="entry name" value="Iron dependent repressor, metal binding and dimerisation domain"/>
    <property type="match status" value="1"/>
</dbReference>
<dbReference type="InterPro" id="IPR036421">
    <property type="entry name" value="Fe_dep_repressor_sf"/>
</dbReference>
<dbReference type="GO" id="GO:0046914">
    <property type="term" value="F:transition metal ion binding"/>
    <property type="evidence" value="ECO:0007669"/>
    <property type="project" value="InterPro"/>
</dbReference>
<dbReference type="InterPro" id="IPR050536">
    <property type="entry name" value="DtxR_MntR_Metal-Reg"/>
</dbReference>
<dbReference type="SUPFAM" id="SSF47979">
    <property type="entry name" value="Iron-dependent repressor protein, dimerization domain"/>
    <property type="match status" value="1"/>
</dbReference>